<proteinExistence type="predicted"/>
<organism evidence="1 2">
    <name type="scientific">Pedobacter polaris</name>
    <dbReference type="NCBI Taxonomy" id="2571273"/>
    <lineage>
        <taxon>Bacteria</taxon>
        <taxon>Pseudomonadati</taxon>
        <taxon>Bacteroidota</taxon>
        <taxon>Sphingobacteriia</taxon>
        <taxon>Sphingobacteriales</taxon>
        <taxon>Sphingobacteriaceae</taxon>
        <taxon>Pedobacter</taxon>
    </lineage>
</organism>
<keyword evidence="2" id="KW-1185">Reference proteome</keyword>
<dbReference type="EMBL" id="SWBR01000002">
    <property type="protein sequence ID" value="TKC09853.1"/>
    <property type="molecule type" value="Genomic_DNA"/>
</dbReference>
<name>A0A4U1CQD9_9SPHI</name>
<comment type="caution">
    <text evidence="1">The sequence shown here is derived from an EMBL/GenBank/DDBJ whole genome shotgun (WGS) entry which is preliminary data.</text>
</comment>
<dbReference type="RefSeq" id="WP_136839431.1">
    <property type="nucleotide sequence ID" value="NZ_SWBR01000002.1"/>
</dbReference>
<sequence>MEASFFLDVFGNFSSRKKGLGASAPMCRGKAERCHLTKECFDRLSMTNYNSKNEIATADEEIGFAMTGNGSGGILKPTAPKLPYLALPQERWAERTAGHA</sequence>
<protein>
    <submittedName>
        <fullName evidence="1">Uncharacterized protein</fullName>
    </submittedName>
</protein>
<accession>A0A4U1CQD9</accession>
<reference evidence="1 2" key="1">
    <citation type="submission" date="2019-04" db="EMBL/GenBank/DDBJ databases">
        <title>Pedobacter sp. RP-3-22 sp. nov., isolated from Arctic soil.</title>
        <authorList>
            <person name="Dahal R.H."/>
            <person name="Kim D.-U."/>
        </authorList>
    </citation>
    <scope>NUCLEOTIDE SEQUENCE [LARGE SCALE GENOMIC DNA]</scope>
    <source>
        <strain evidence="1 2">RP-3-22</strain>
    </source>
</reference>
<evidence type="ECO:0000313" key="1">
    <source>
        <dbReference type="EMBL" id="TKC09853.1"/>
    </source>
</evidence>
<dbReference type="Proteomes" id="UP000309488">
    <property type="component" value="Unassembled WGS sequence"/>
</dbReference>
<evidence type="ECO:0000313" key="2">
    <source>
        <dbReference type="Proteomes" id="UP000309488"/>
    </source>
</evidence>
<dbReference type="AlphaFoldDB" id="A0A4U1CQD9"/>
<gene>
    <name evidence="1" type="ORF">FA048_06465</name>
</gene>